<organism evidence="10 11">
    <name type="scientific">Alkalicoccus daliensis</name>
    <dbReference type="NCBI Taxonomy" id="745820"/>
    <lineage>
        <taxon>Bacteria</taxon>
        <taxon>Bacillati</taxon>
        <taxon>Bacillota</taxon>
        <taxon>Bacilli</taxon>
        <taxon>Bacillales</taxon>
        <taxon>Bacillaceae</taxon>
        <taxon>Alkalicoccus</taxon>
    </lineage>
</organism>
<evidence type="ECO:0000256" key="5">
    <source>
        <dbReference type="ARBA" id="ARBA00022679"/>
    </source>
</evidence>
<evidence type="ECO:0000256" key="6">
    <source>
        <dbReference type="ARBA" id="ARBA00023126"/>
    </source>
</evidence>
<comment type="catalytic activity">
    <reaction evidence="8 9">
        <text>D-sedoheptulose 7-phosphate + D-glyceraldehyde 3-phosphate = D-erythrose 4-phosphate + beta-D-fructose 6-phosphate</text>
        <dbReference type="Rhea" id="RHEA:17053"/>
        <dbReference type="ChEBI" id="CHEBI:16897"/>
        <dbReference type="ChEBI" id="CHEBI:57483"/>
        <dbReference type="ChEBI" id="CHEBI:57634"/>
        <dbReference type="ChEBI" id="CHEBI:59776"/>
        <dbReference type="EC" id="2.2.1.2"/>
    </reaction>
</comment>
<dbReference type="EMBL" id="FNIL01000017">
    <property type="protein sequence ID" value="SDO53974.1"/>
    <property type="molecule type" value="Genomic_DNA"/>
</dbReference>
<evidence type="ECO:0000256" key="1">
    <source>
        <dbReference type="ARBA" id="ARBA00004496"/>
    </source>
</evidence>
<dbReference type="PANTHER" id="PTHR10683:SF36">
    <property type="entry name" value="TRANSALDOLASE"/>
    <property type="match status" value="1"/>
</dbReference>
<dbReference type="InterPro" id="IPR022999">
    <property type="entry name" value="Transaldolase_3B"/>
</dbReference>
<dbReference type="PROSITE" id="PS01054">
    <property type="entry name" value="TRANSALDOLASE_1"/>
    <property type="match status" value="1"/>
</dbReference>
<protein>
    <recommendedName>
        <fullName evidence="9">Probable transaldolase</fullName>
        <ecNumber evidence="9">2.2.1.2</ecNumber>
    </recommendedName>
</protein>
<keyword evidence="7 9" id="KW-0704">Schiff base</keyword>
<dbReference type="Proteomes" id="UP000198778">
    <property type="component" value="Unassembled WGS sequence"/>
</dbReference>
<evidence type="ECO:0000256" key="9">
    <source>
        <dbReference type="HAMAP-Rule" id="MF_00494"/>
    </source>
</evidence>
<keyword evidence="5 9" id="KW-0808">Transferase</keyword>
<dbReference type="Gene3D" id="3.20.20.70">
    <property type="entry name" value="Aldolase class I"/>
    <property type="match status" value="1"/>
</dbReference>
<dbReference type="GO" id="GO:0005737">
    <property type="term" value="C:cytoplasm"/>
    <property type="evidence" value="ECO:0007669"/>
    <property type="project" value="UniProtKB-SubCell"/>
</dbReference>
<keyword evidence="4 9" id="KW-0963">Cytoplasm</keyword>
<comment type="subcellular location">
    <subcellularLocation>
        <location evidence="1 9">Cytoplasm</location>
    </subcellularLocation>
</comment>
<dbReference type="InterPro" id="IPR004731">
    <property type="entry name" value="Transaldolase_3B/F6P_aldolase"/>
</dbReference>
<dbReference type="EC" id="2.2.1.2" evidence="9"/>
<keyword evidence="6 9" id="KW-0570">Pentose shunt</keyword>
<comment type="function">
    <text evidence="9">Transaldolase is important for the balance of metabolites in the pentose-phosphate pathway.</text>
</comment>
<dbReference type="OrthoDB" id="9807051at2"/>
<evidence type="ECO:0000313" key="10">
    <source>
        <dbReference type="EMBL" id="SDO53974.1"/>
    </source>
</evidence>
<dbReference type="RefSeq" id="WP_090844247.1">
    <property type="nucleotide sequence ID" value="NZ_FNIL01000017.1"/>
</dbReference>
<evidence type="ECO:0000256" key="2">
    <source>
        <dbReference type="ARBA" id="ARBA00004857"/>
    </source>
</evidence>
<dbReference type="AlphaFoldDB" id="A0A1H0KDE0"/>
<name>A0A1H0KDE0_9BACI</name>
<dbReference type="GO" id="GO:0016832">
    <property type="term" value="F:aldehyde-lyase activity"/>
    <property type="evidence" value="ECO:0007669"/>
    <property type="project" value="InterPro"/>
</dbReference>
<evidence type="ECO:0000256" key="7">
    <source>
        <dbReference type="ARBA" id="ARBA00023270"/>
    </source>
</evidence>
<gene>
    <name evidence="9" type="primary">tal</name>
    <name evidence="10" type="ORF">SAMN04488053_11727</name>
</gene>
<dbReference type="GO" id="GO:0005975">
    <property type="term" value="P:carbohydrate metabolic process"/>
    <property type="evidence" value="ECO:0007669"/>
    <property type="project" value="InterPro"/>
</dbReference>
<dbReference type="FunFam" id="3.20.20.70:FF:000018">
    <property type="entry name" value="Probable transaldolase"/>
    <property type="match status" value="1"/>
</dbReference>
<dbReference type="STRING" id="745820.SAMN04488053_11727"/>
<dbReference type="GO" id="GO:0006098">
    <property type="term" value="P:pentose-phosphate shunt"/>
    <property type="evidence" value="ECO:0007669"/>
    <property type="project" value="UniProtKB-UniRule"/>
</dbReference>
<reference evidence="11" key="1">
    <citation type="submission" date="2016-10" db="EMBL/GenBank/DDBJ databases">
        <authorList>
            <person name="Varghese N."/>
            <person name="Submissions S."/>
        </authorList>
    </citation>
    <scope>NUCLEOTIDE SEQUENCE [LARGE SCALE GENOMIC DNA]</scope>
    <source>
        <strain evidence="11">CGMCC 1.10369</strain>
    </source>
</reference>
<comment type="similarity">
    <text evidence="3 9">Belongs to the transaldolase family. Type 3B subfamily.</text>
</comment>
<dbReference type="InterPro" id="IPR018225">
    <property type="entry name" value="Transaldolase_AS"/>
</dbReference>
<sequence>MKFFIDSANVKEIKQAQELGILAGVTTNPSLVAKEGADFHERLREITSFVNESVSAEVVATDAQGMIEEGKALAAIAPNITVKVPMGLEGLKAVRTFSEAGIKTNVTLIFSANQALLAARAGAAYVSPFIGRLDDIGHNGIELIGTIAEMFEIHEIDTQIISASIRHPQHVTDSALQGAHIATVPWKVLEQLAKHPLTDIGLEKFLSDWQKSQAHK</sequence>
<dbReference type="GO" id="GO:0004801">
    <property type="term" value="F:transaldolase activity"/>
    <property type="evidence" value="ECO:0007669"/>
    <property type="project" value="UniProtKB-UniRule"/>
</dbReference>
<feature type="active site" description="Schiff-base intermediate with substrate" evidence="9">
    <location>
        <position position="83"/>
    </location>
</feature>
<evidence type="ECO:0000256" key="3">
    <source>
        <dbReference type="ARBA" id="ARBA00005740"/>
    </source>
</evidence>
<dbReference type="SUPFAM" id="SSF51569">
    <property type="entry name" value="Aldolase"/>
    <property type="match status" value="1"/>
</dbReference>
<dbReference type="CDD" id="cd00956">
    <property type="entry name" value="Transaldolase_FSA"/>
    <property type="match status" value="1"/>
</dbReference>
<dbReference type="InterPro" id="IPR001585">
    <property type="entry name" value="TAL/FSA"/>
</dbReference>
<dbReference type="InterPro" id="IPR033919">
    <property type="entry name" value="TSA/FSA_arc/bac"/>
</dbReference>
<proteinExistence type="inferred from homology"/>
<dbReference type="InterPro" id="IPR013785">
    <property type="entry name" value="Aldolase_TIM"/>
</dbReference>
<dbReference type="UniPathway" id="UPA00115">
    <property type="reaction ID" value="UER00414"/>
</dbReference>
<evidence type="ECO:0000313" key="11">
    <source>
        <dbReference type="Proteomes" id="UP000198778"/>
    </source>
</evidence>
<dbReference type="Pfam" id="PF00923">
    <property type="entry name" value="TAL_FSA"/>
    <property type="match status" value="1"/>
</dbReference>
<dbReference type="HAMAP" id="MF_00494">
    <property type="entry name" value="Transaldolase_3b"/>
    <property type="match status" value="1"/>
</dbReference>
<dbReference type="PANTHER" id="PTHR10683">
    <property type="entry name" value="TRANSALDOLASE"/>
    <property type="match status" value="1"/>
</dbReference>
<accession>A0A1H0KDE0</accession>
<comment type="pathway">
    <text evidence="2 9">Carbohydrate degradation; pentose phosphate pathway; D-glyceraldehyde 3-phosphate and beta-D-fructose 6-phosphate from D-ribose 5-phosphate and D-xylulose 5-phosphate (non-oxidative stage): step 2/3.</text>
</comment>
<evidence type="ECO:0000256" key="8">
    <source>
        <dbReference type="ARBA" id="ARBA00048810"/>
    </source>
</evidence>
<dbReference type="NCBIfam" id="TIGR00875">
    <property type="entry name" value="fsa_talC_mipB"/>
    <property type="match status" value="1"/>
</dbReference>
<keyword evidence="11" id="KW-1185">Reference proteome</keyword>
<evidence type="ECO:0000256" key="4">
    <source>
        <dbReference type="ARBA" id="ARBA00022490"/>
    </source>
</evidence>